<dbReference type="GO" id="GO:0006829">
    <property type="term" value="P:zinc ion transport"/>
    <property type="evidence" value="ECO:0007669"/>
    <property type="project" value="UniProtKB-KW"/>
</dbReference>
<dbReference type="InterPro" id="IPR050153">
    <property type="entry name" value="Metal_Ion_Import_ABC"/>
</dbReference>
<evidence type="ECO:0000256" key="2">
    <source>
        <dbReference type="ARBA" id="ARBA00022475"/>
    </source>
</evidence>
<evidence type="ECO:0000313" key="12">
    <source>
        <dbReference type="EMBL" id="SDF57771.1"/>
    </source>
</evidence>
<evidence type="ECO:0000256" key="10">
    <source>
        <dbReference type="SAM" id="MobiDB-lite"/>
    </source>
</evidence>
<evidence type="ECO:0000259" key="11">
    <source>
        <dbReference type="PROSITE" id="PS50893"/>
    </source>
</evidence>
<keyword evidence="8" id="KW-0406">Ion transport</keyword>
<dbReference type="PANTHER" id="PTHR42734">
    <property type="entry name" value="METAL TRANSPORT SYSTEM ATP-BINDING PROTEIN TM_0124-RELATED"/>
    <property type="match status" value="1"/>
</dbReference>
<dbReference type="InterPro" id="IPR017871">
    <property type="entry name" value="ABC_transporter-like_CS"/>
</dbReference>
<keyword evidence="13" id="KW-1185">Reference proteome</keyword>
<evidence type="ECO:0000313" key="13">
    <source>
        <dbReference type="Proteomes" id="UP000199415"/>
    </source>
</evidence>
<dbReference type="PANTHER" id="PTHR42734:SF9">
    <property type="entry name" value="ZINC IMPORT ATP-BINDING PROTEIN ZNUC"/>
    <property type="match status" value="1"/>
</dbReference>
<dbReference type="InterPro" id="IPR003439">
    <property type="entry name" value="ABC_transporter-like_ATP-bd"/>
</dbReference>
<evidence type="ECO:0000256" key="3">
    <source>
        <dbReference type="ARBA" id="ARBA00022741"/>
    </source>
</evidence>
<evidence type="ECO:0000256" key="8">
    <source>
        <dbReference type="ARBA" id="ARBA00023065"/>
    </source>
</evidence>
<evidence type="ECO:0000256" key="7">
    <source>
        <dbReference type="ARBA" id="ARBA00022967"/>
    </source>
</evidence>
<keyword evidence="6" id="KW-0864">Zinc transport</keyword>
<name>A0A1G7M7V4_9PROT</name>
<sequence>MAATDNAEPLVRVRGVRVGFSGTRVLDDVDLDLAPGRTVTIIGPNGAGKTTLARVVLGLQRPHAGKVHRRKGLSVGYVPQRFALDWTLPITVAHFLGLPKRYARHTIGAALSEVGVGYTQDKPVQSLSGGEFQRVMLARALLRRPNLLVLDEPMQGVDLGGQLDLFDLIGRLRTQHGFAVLMVSHDLHLVMRGTEEVVCLNHHVCCRGQPESVSQHPEYLHLFGTAAARAAAVYAHTHHHKHTPSGEVVPAEAGADACPETEPQ</sequence>
<evidence type="ECO:0000256" key="5">
    <source>
        <dbReference type="ARBA" id="ARBA00022840"/>
    </source>
</evidence>
<evidence type="ECO:0000256" key="4">
    <source>
        <dbReference type="ARBA" id="ARBA00022833"/>
    </source>
</evidence>
<dbReference type="Pfam" id="PF00005">
    <property type="entry name" value="ABC_tran"/>
    <property type="match status" value="1"/>
</dbReference>
<dbReference type="NCBIfam" id="NF007090">
    <property type="entry name" value="PRK09544.1"/>
    <property type="match status" value="1"/>
</dbReference>
<dbReference type="AlphaFoldDB" id="A0A1G7M7V4"/>
<dbReference type="GO" id="GO:0010043">
    <property type="term" value="P:response to zinc ion"/>
    <property type="evidence" value="ECO:0007669"/>
    <property type="project" value="TreeGrafter"/>
</dbReference>
<evidence type="ECO:0000256" key="9">
    <source>
        <dbReference type="ARBA" id="ARBA00023136"/>
    </source>
</evidence>
<accession>A0A1G7M7V4</accession>
<evidence type="ECO:0000256" key="1">
    <source>
        <dbReference type="ARBA" id="ARBA00022448"/>
    </source>
</evidence>
<organism evidence="12 13">
    <name type="scientific">Limimonas halophila</name>
    <dbReference type="NCBI Taxonomy" id="1082479"/>
    <lineage>
        <taxon>Bacteria</taxon>
        <taxon>Pseudomonadati</taxon>
        <taxon>Pseudomonadota</taxon>
        <taxon>Alphaproteobacteria</taxon>
        <taxon>Rhodospirillales</taxon>
        <taxon>Rhodovibrionaceae</taxon>
        <taxon>Limimonas</taxon>
    </lineage>
</organism>
<dbReference type="InterPro" id="IPR027417">
    <property type="entry name" value="P-loop_NTPase"/>
</dbReference>
<dbReference type="PROSITE" id="PS00211">
    <property type="entry name" value="ABC_TRANSPORTER_1"/>
    <property type="match status" value="1"/>
</dbReference>
<dbReference type="SMART" id="SM00382">
    <property type="entry name" value="AAA"/>
    <property type="match status" value="1"/>
</dbReference>
<dbReference type="SUPFAM" id="SSF52540">
    <property type="entry name" value="P-loop containing nucleoside triphosphate hydrolases"/>
    <property type="match status" value="1"/>
</dbReference>
<feature type="region of interest" description="Disordered" evidence="10">
    <location>
        <begin position="239"/>
        <end position="264"/>
    </location>
</feature>
<keyword evidence="3" id="KW-0547">Nucleotide-binding</keyword>
<reference evidence="12 13" key="1">
    <citation type="submission" date="2016-10" db="EMBL/GenBank/DDBJ databases">
        <authorList>
            <person name="de Groot N.N."/>
        </authorList>
    </citation>
    <scope>NUCLEOTIDE SEQUENCE [LARGE SCALE GENOMIC DNA]</scope>
    <source>
        <strain evidence="12 13">DSM 25584</strain>
    </source>
</reference>
<keyword evidence="7" id="KW-1278">Translocase</keyword>
<dbReference type="RefSeq" id="WP_090018525.1">
    <property type="nucleotide sequence ID" value="NZ_FNCE01000001.1"/>
</dbReference>
<dbReference type="OrthoDB" id="9780942at2"/>
<keyword evidence="9" id="KW-0472">Membrane</keyword>
<dbReference type="Gene3D" id="3.40.50.300">
    <property type="entry name" value="P-loop containing nucleotide triphosphate hydrolases"/>
    <property type="match status" value="1"/>
</dbReference>
<dbReference type="GO" id="GO:0005524">
    <property type="term" value="F:ATP binding"/>
    <property type="evidence" value="ECO:0007669"/>
    <property type="project" value="UniProtKB-KW"/>
</dbReference>
<dbReference type="GO" id="GO:0016887">
    <property type="term" value="F:ATP hydrolysis activity"/>
    <property type="evidence" value="ECO:0007669"/>
    <property type="project" value="InterPro"/>
</dbReference>
<gene>
    <name evidence="12" type="ORF">SAMN05216241_101512</name>
</gene>
<dbReference type="FunFam" id="3.40.50.300:FF:000392">
    <property type="entry name" value="Zinc import ATP-binding protein ZnuC"/>
    <property type="match status" value="1"/>
</dbReference>
<dbReference type="STRING" id="1082479.SAMN05216241_101512"/>
<dbReference type="EMBL" id="FNCE01000001">
    <property type="protein sequence ID" value="SDF57771.1"/>
    <property type="molecule type" value="Genomic_DNA"/>
</dbReference>
<evidence type="ECO:0000256" key="6">
    <source>
        <dbReference type="ARBA" id="ARBA00022906"/>
    </source>
</evidence>
<dbReference type="PROSITE" id="PS50893">
    <property type="entry name" value="ABC_TRANSPORTER_2"/>
    <property type="match status" value="1"/>
</dbReference>
<keyword evidence="5 12" id="KW-0067">ATP-binding</keyword>
<keyword evidence="1" id="KW-0813">Transport</keyword>
<dbReference type="InterPro" id="IPR003593">
    <property type="entry name" value="AAA+_ATPase"/>
</dbReference>
<proteinExistence type="predicted"/>
<protein>
    <submittedName>
        <fullName evidence="12">Zinc transport system ATP-binding protein</fullName>
    </submittedName>
</protein>
<keyword evidence="4" id="KW-0862">Zinc</keyword>
<keyword evidence="2" id="KW-1003">Cell membrane</keyword>
<dbReference type="Proteomes" id="UP000199415">
    <property type="component" value="Unassembled WGS sequence"/>
</dbReference>
<feature type="domain" description="ABC transporter" evidence="11">
    <location>
        <begin position="11"/>
        <end position="226"/>
    </location>
</feature>